<dbReference type="Pfam" id="PF13561">
    <property type="entry name" value="adh_short_C2"/>
    <property type="match status" value="1"/>
</dbReference>
<dbReference type="Gene3D" id="3.40.50.720">
    <property type="entry name" value="NAD(P)-binding Rossmann-like Domain"/>
    <property type="match status" value="1"/>
</dbReference>
<dbReference type="PANTHER" id="PTHR43180">
    <property type="entry name" value="3-OXOACYL-(ACYL-CARRIER-PROTEIN) REDUCTASE (AFU_ORTHOLOGUE AFUA_6G11210)"/>
    <property type="match status" value="1"/>
</dbReference>
<keyword evidence="2" id="KW-0521">NADP</keyword>
<evidence type="ECO:0000256" key="3">
    <source>
        <dbReference type="ARBA" id="ARBA00023002"/>
    </source>
</evidence>
<keyword evidence="3" id="KW-0560">Oxidoreductase</keyword>
<accession>U4LM86</accession>
<dbReference type="InterPro" id="IPR036291">
    <property type="entry name" value="NAD(P)-bd_dom_sf"/>
</dbReference>
<dbReference type="FunFam" id="3.40.50.720:FF:000084">
    <property type="entry name" value="Short-chain dehydrogenase reductase"/>
    <property type="match status" value="1"/>
</dbReference>
<comment type="similarity">
    <text evidence="1">Belongs to the short-chain dehydrogenases/reductases (SDR) family.</text>
</comment>
<dbReference type="PANTHER" id="PTHR43180:SF66">
    <property type="entry name" value="SHORT-CHAIN DEHYDROGENASE_REDUCTASE FAMILY PROTEIN"/>
    <property type="match status" value="1"/>
</dbReference>
<dbReference type="Proteomes" id="UP000018144">
    <property type="component" value="Unassembled WGS sequence"/>
</dbReference>
<gene>
    <name evidence="4" type="ORF">PCON_14082</name>
</gene>
<evidence type="ECO:0000256" key="1">
    <source>
        <dbReference type="ARBA" id="ARBA00006484"/>
    </source>
</evidence>
<dbReference type="OrthoDB" id="4131217at2759"/>
<dbReference type="InterPro" id="IPR002347">
    <property type="entry name" value="SDR_fam"/>
</dbReference>
<dbReference type="SUPFAM" id="SSF51735">
    <property type="entry name" value="NAD(P)-binding Rossmann-fold domains"/>
    <property type="match status" value="1"/>
</dbReference>
<protein>
    <submittedName>
        <fullName evidence="4">Similar to 3-oxoacyl-[acyl-carrier-protein] reductase FabG acc. no. Q9X248</fullName>
    </submittedName>
</protein>
<reference evidence="4 5" key="1">
    <citation type="journal article" date="2013" name="PLoS Genet.">
        <title>The genome and development-dependent transcriptomes of Pyronema confluens: a window into fungal evolution.</title>
        <authorList>
            <person name="Traeger S."/>
            <person name="Altegoer F."/>
            <person name="Freitag M."/>
            <person name="Gabaldon T."/>
            <person name="Kempken F."/>
            <person name="Kumar A."/>
            <person name="Marcet-Houben M."/>
            <person name="Poggeler S."/>
            <person name="Stajich J.E."/>
            <person name="Nowrousian M."/>
        </authorList>
    </citation>
    <scope>NUCLEOTIDE SEQUENCE [LARGE SCALE GENOMIC DNA]</scope>
    <source>
        <strain evidence="5">CBS 100304</strain>
        <tissue evidence="4">Vegetative mycelium</tissue>
    </source>
</reference>
<dbReference type="AlphaFoldDB" id="U4LM86"/>
<name>U4LM86_PYROM</name>
<organism evidence="4 5">
    <name type="scientific">Pyronema omphalodes (strain CBS 100304)</name>
    <name type="common">Pyronema confluens</name>
    <dbReference type="NCBI Taxonomy" id="1076935"/>
    <lineage>
        <taxon>Eukaryota</taxon>
        <taxon>Fungi</taxon>
        <taxon>Dikarya</taxon>
        <taxon>Ascomycota</taxon>
        <taxon>Pezizomycotina</taxon>
        <taxon>Pezizomycetes</taxon>
        <taxon>Pezizales</taxon>
        <taxon>Pyronemataceae</taxon>
        <taxon>Pyronema</taxon>
    </lineage>
</organism>
<dbReference type="PRINTS" id="PR00080">
    <property type="entry name" value="SDRFAMILY"/>
</dbReference>
<dbReference type="GO" id="GO:0016491">
    <property type="term" value="F:oxidoreductase activity"/>
    <property type="evidence" value="ECO:0007669"/>
    <property type="project" value="UniProtKB-KW"/>
</dbReference>
<evidence type="ECO:0000313" key="4">
    <source>
        <dbReference type="EMBL" id="CCX33053.1"/>
    </source>
</evidence>
<proteinExistence type="inferred from homology"/>
<dbReference type="OMA" id="SIAQTCA"/>
<dbReference type="CDD" id="cd05233">
    <property type="entry name" value="SDR_c"/>
    <property type="match status" value="1"/>
</dbReference>
<dbReference type="PRINTS" id="PR00081">
    <property type="entry name" value="GDHRDH"/>
</dbReference>
<dbReference type="eggNOG" id="KOG0725">
    <property type="taxonomic scope" value="Eukaryota"/>
</dbReference>
<evidence type="ECO:0000256" key="2">
    <source>
        <dbReference type="ARBA" id="ARBA00022857"/>
    </source>
</evidence>
<keyword evidence="5" id="KW-1185">Reference proteome</keyword>
<sequence>MANERLQQITGHLGEIPQVAGSSTGKRLEGKVAIITGCNSTPSSANLIALLQSGIGRATAHQYASHGLKALFICDFDSSNLSSIAAELTTLYPGVDIHTRTFDASDEKAVEAVCEEAVEKYGRLDVFYANAGVVGSALTPVTEIAVDTFMWTLKVNVVSVFLAVKHASKAMMKTSASKPHSGGSIIATASTAGIRSGAGATDYSASKAAVISIMQTSAFQLAGTNIRCNAICPGLIETGMTAPLWNAARKKGSTNKIGQINPMRRGGVSDEIARVALFLGSDESSYVNAQFWAVDGGLSGSHPTAPGKMA</sequence>
<evidence type="ECO:0000313" key="5">
    <source>
        <dbReference type="Proteomes" id="UP000018144"/>
    </source>
</evidence>
<dbReference type="STRING" id="1076935.U4LM86"/>
<dbReference type="EMBL" id="HF935997">
    <property type="protein sequence ID" value="CCX33053.1"/>
    <property type="molecule type" value="Genomic_DNA"/>
</dbReference>